<dbReference type="EMBL" id="FQZV01000073">
    <property type="protein sequence ID" value="SHK10077.1"/>
    <property type="molecule type" value="Genomic_DNA"/>
</dbReference>
<accession>A0A1M6PQ72</accession>
<keyword evidence="3" id="KW-1185">Reference proteome</keyword>
<evidence type="ECO:0000313" key="2">
    <source>
        <dbReference type="EMBL" id="SHK10077.1"/>
    </source>
</evidence>
<sequence length="64" mass="7250">MSAFRWLLLLFLSLIQSVIGIIVAQRRKLPPLLGGIIGFLFIPIFFRLIPVIAVKMSDSRPNNK</sequence>
<reference evidence="3" key="1">
    <citation type="submission" date="2016-11" db="EMBL/GenBank/DDBJ databases">
        <authorList>
            <person name="Varghese N."/>
            <person name="Submissions S."/>
        </authorList>
    </citation>
    <scope>NUCLEOTIDE SEQUENCE [LARGE SCALE GENOMIC DNA]</scope>
    <source>
        <strain evidence="3">DSM 17957</strain>
    </source>
</reference>
<feature type="transmembrane region" description="Helical" evidence="1">
    <location>
        <begin position="36"/>
        <end position="54"/>
    </location>
</feature>
<organism evidence="2 3">
    <name type="scientific">Geosporobacter subterraneus DSM 17957</name>
    <dbReference type="NCBI Taxonomy" id="1121919"/>
    <lineage>
        <taxon>Bacteria</taxon>
        <taxon>Bacillati</taxon>
        <taxon>Bacillota</taxon>
        <taxon>Clostridia</taxon>
        <taxon>Peptostreptococcales</taxon>
        <taxon>Thermotaleaceae</taxon>
        <taxon>Geosporobacter</taxon>
    </lineage>
</organism>
<evidence type="ECO:0000256" key="1">
    <source>
        <dbReference type="SAM" id="Phobius"/>
    </source>
</evidence>
<name>A0A1M6PQ72_9FIRM</name>
<dbReference type="Proteomes" id="UP000184536">
    <property type="component" value="Unassembled WGS sequence"/>
</dbReference>
<keyword evidence="1" id="KW-1133">Transmembrane helix</keyword>
<proteinExistence type="predicted"/>
<gene>
    <name evidence="2" type="ORF">SAMN02745975_03646</name>
</gene>
<keyword evidence="1" id="KW-0472">Membrane</keyword>
<dbReference type="AlphaFoldDB" id="A0A1M6PQ72"/>
<evidence type="ECO:0000313" key="3">
    <source>
        <dbReference type="Proteomes" id="UP000184536"/>
    </source>
</evidence>
<dbReference type="RefSeq" id="WP_110942612.1">
    <property type="nucleotide sequence ID" value="NZ_FQZV01000073.1"/>
</dbReference>
<protein>
    <submittedName>
        <fullName evidence="2">Uncharacterized protein</fullName>
    </submittedName>
</protein>
<keyword evidence="1" id="KW-0812">Transmembrane</keyword>